<evidence type="ECO:0000256" key="7">
    <source>
        <dbReference type="SAM" id="MobiDB-lite"/>
    </source>
</evidence>
<dbReference type="InParanoid" id="A0A194QRT2"/>
<evidence type="ECO:0000256" key="1">
    <source>
        <dbReference type="ARBA" id="ARBA00004141"/>
    </source>
</evidence>
<dbReference type="Pfam" id="PF07690">
    <property type="entry name" value="MFS_1"/>
    <property type="match status" value="2"/>
</dbReference>
<feature type="transmembrane region" description="Helical" evidence="8">
    <location>
        <begin position="758"/>
        <end position="780"/>
    </location>
</feature>
<dbReference type="CDD" id="cd17318">
    <property type="entry name" value="MFS_SLC17"/>
    <property type="match status" value="2"/>
</dbReference>
<feature type="transmembrane region" description="Helical" evidence="8">
    <location>
        <begin position="208"/>
        <end position="231"/>
    </location>
</feature>
<keyword evidence="2" id="KW-0813">Transport</keyword>
<feature type="transmembrane region" description="Helical" evidence="8">
    <location>
        <begin position="179"/>
        <end position="202"/>
    </location>
</feature>
<feature type="transmembrane region" description="Helical" evidence="8">
    <location>
        <begin position="1018"/>
        <end position="1039"/>
    </location>
</feature>
<feature type="transmembrane region" description="Helical" evidence="8">
    <location>
        <begin position="316"/>
        <end position="337"/>
    </location>
</feature>
<keyword evidence="11" id="KW-1185">Reference proteome</keyword>
<feature type="transmembrane region" description="Helical" evidence="8">
    <location>
        <begin position="695"/>
        <end position="715"/>
    </location>
</feature>
<dbReference type="FunFam" id="1.20.1250.20:FF:000003">
    <property type="entry name" value="Solute carrier family 17 member 3"/>
    <property type="match status" value="2"/>
</dbReference>
<feature type="transmembrane region" description="Helical" evidence="8">
    <location>
        <begin position="954"/>
        <end position="971"/>
    </location>
</feature>
<keyword evidence="6 8" id="KW-0472">Membrane</keyword>
<gene>
    <name evidence="10" type="ORF">RR48_12936</name>
</gene>
<feature type="region of interest" description="Disordered" evidence="7">
    <location>
        <begin position="1059"/>
        <end position="1081"/>
    </location>
</feature>
<evidence type="ECO:0000256" key="2">
    <source>
        <dbReference type="ARBA" id="ARBA00022448"/>
    </source>
</evidence>
<organism evidence="10 11">
    <name type="scientific">Papilio machaon</name>
    <name type="common">Old World swallowtail butterfly</name>
    <dbReference type="NCBI Taxonomy" id="76193"/>
    <lineage>
        <taxon>Eukaryota</taxon>
        <taxon>Metazoa</taxon>
        <taxon>Ecdysozoa</taxon>
        <taxon>Arthropoda</taxon>
        <taxon>Hexapoda</taxon>
        <taxon>Insecta</taxon>
        <taxon>Pterygota</taxon>
        <taxon>Neoptera</taxon>
        <taxon>Endopterygota</taxon>
        <taxon>Lepidoptera</taxon>
        <taxon>Glossata</taxon>
        <taxon>Ditrysia</taxon>
        <taxon>Papilionoidea</taxon>
        <taxon>Papilionidae</taxon>
        <taxon>Papilioninae</taxon>
        <taxon>Papilio</taxon>
    </lineage>
</organism>
<evidence type="ECO:0000256" key="4">
    <source>
        <dbReference type="ARBA" id="ARBA00022847"/>
    </source>
</evidence>
<evidence type="ECO:0000256" key="8">
    <source>
        <dbReference type="SAM" id="Phobius"/>
    </source>
</evidence>
<name>A0A194QRT2_PAPMA</name>
<keyword evidence="4" id="KW-0769">Symport</keyword>
<evidence type="ECO:0000313" key="10">
    <source>
        <dbReference type="EMBL" id="KPJ08197.1"/>
    </source>
</evidence>
<feature type="transmembrane region" description="Helical" evidence="8">
    <location>
        <begin position="15"/>
        <end position="35"/>
    </location>
</feature>
<evidence type="ECO:0000259" key="9">
    <source>
        <dbReference type="PROSITE" id="PS50850"/>
    </source>
</evidence>
<feature type="transmembrane region" description="Helical" evidence="8">
    <location>
        <begin position="405"/>
        <end position="428"/>
    </location>
</feature>
<dbReference type="AlphaFoldDB" id="A0A194QRT2"/>
<sequence length="1081" mass="119684">MSLTSIDVIFIPQRYVLGIMGLFALANAFTMRVCLSMTITQMVLHTESSEHIVGETCPDNSDASGSGGSNSTVYFQGRDRYDWSEATQGFLLSAFYYGYVITHLPGGLLAEKFGGKWTVGLGLLVTSIATALTPWVVSMWGAVGLFIMRVIEGFGEGPVTPAFVLLLARWVPPSERSRFGAMIFGGAQIGNIFGPYLSGILLADGGDWANVFYVFGGLGMIWFIFWVLLCYSTPNSHPYISDEERNYLNNNVAASGLHKRLDPVPFKAMLRSGPLWVLIMAAIGHDWGYFTMITDLPKYFSDVLKFNIKETGLMSALPYIAMYICSFIFAGLCDFCIKKNWHSISTGRKIYTTVSSSVPALFIILASYSGCDRLQAVGLFIASMAFMGGFYSSVKINAMDIAPNYAGTCSAFVNGIAAISGIITPYLIGLLTPDQTVEQWRIAFWAVFAVLVGTNVVYVIWGSGEQQWWDDVEKYGYPPGWKHGTFKKRPTDMEKKIDNAGQLGGASSGFVRRLRARNSTNLSSRAATALKTLNEKNGKFIARQWRPIAIPSALTWVYFQGQNKLTLVSLLYIFFVEMLPRWRQIISKLFIIPQRYVLGIMGLLAVCNAYTMRVCLNLAVTQMVNNTKNEESHFDPNACPDESEILANGTVSIKEYAIFDWSESTQGLILSGFYYGYAITHVPGGYLAERYGGKWTLGIGLLSTAVFTLMTPIVVKAGGATWLFILRVLQGMGEGPTMPALMIVLARWVPPHERSRQGALVFGGAQIGNIFGSFMSGFLMAGNGDWANVFYFFGCFGILWFIFWSILCYSTPNSHPYISDEELKYLNEHVTSSDNKSVRDPVPWKAIVRSVPVWALLFAAVGHDWGYYTMVTDLPKYMTDVLKFNIATTGTLTSIPYLAMWISSFIFGWVCDGCVKKGWHSIKTGRIIHTTIAATGPAICIILASYSGCDRFKAVAYFIASMALMGGFYSGMKVNALDLAPNYAGSLTAMINGTSTISGIITPYLIGLLTPDSTLVQWRVAFWVCFAVLVGTNMIYCIWADGKQQWWDDIRQYGYPPDWKHGSLQSSKEDKEKNKKTESAL</sequence>
<feature type="domain" description="Major facilitator superfamily (MFS) profile" evidence="9">
    <location>
        <begin position="16"/>
        <end position="467"/>
    </location>
</feature>
<dbReference type="InterPro" id="IPR020846">
    <property type="entry name" value="MFS_dom"/>
</dbReference>
<proteinExistence type="predicted"/>
<dbReference type="FunFam" id="1.20.1250.20:FF:000512">
    <property type="entry name" value="Putative inorganic phosphate cotransporter-like Protein"/>
    <property type="match status" value="2"/>
</dbReference>
<evidence type="ECO:0000256" key="3">
    <source>
        <dbReference type="ARBA" id="ARBA00022692"/>
    </source>
</evidence>
<dbReference type="STRING" id="76193.A0A194QRT2"/>
<dbReference type="GO" id="GO:0015293">
    <property type="term" value="F:symporter activity"/>
    <property type="evidence" value="ECO:0007669"/>
    <property type="project" value="UniProtKB-KW"/>
</dbReference>
<feature type="transmembrane region" description="Helical" evidence="8">
    <location>
        <begin position="440"/>
        <end position="461"/>
    </location>
</feature>
<feature type="transmembrane region" description="Helical" evidence="8">
    <location>
        <begin position="275"/>
        <end position="296"/>
    </location>
</feature>
<dbReference type="InterPro" id="IPR050382">
    <property type="entry name" value="MFS_Na/Anion_cotransporter"/>
</dbReference>
<accession>A0A194QRT2</accession>
<evidence type="ECO:0000313" key="11">
    <source>
        <dbReference type="Proteomes" id="UP000053240"/>
    </source>
</evidence>
<feature type="transmembrane region" description="Helical" evidence="8">
    <location>
        <begin position="721"/>
        <end position="746"/>
    </location>
</feature>
<evidence type="ECO:0000256" key="5">
    <source>
        <dbReference type="ARBA" id="ARBA00022989"/>
    </source>
</evidence>
<dbReference type="EMBL" id="KQ461155">
    <property type="protein sequence ID" value="KPJ08197.1"/>
    <property type="molecule type" value="Genomic_DNA"/>
</dbReference>
<feature type="transmembrane region" description="Helical" evidence="8">
    <location>
        <begin position="895"/>
        <end position="915"/>
    </location>
</feature>
<feature type="transmembrane region" description="Helical" evidence="8">
    <location>
        <begin position="349"/>
        <end position="368"/>
    </location>
</feature>
<keyword evidence="5 8" id="KW-1133">Transmembrane helix</keyword>
<dbReference type="GO" id="GO:0016020">
    <property type="term" value="C:membrane"/>
    <property type="evidence" value="ECO:0007669"/>
    <property type="project" value="UniProtKB-SubCell"/>
</dbReference>
<feature type="domain" description="Major facilitator superfamily (MFS) profile" evidence="9">
    <location>
        <begin position="597"/>
        <end position="1044"/>
    </location>
</feature>
<dbReference type="SUPFAM" id="SSF103473">
    <property type="entry name" value="MFS general substrate transporter"/>
    <property type="match status" value="2"/>
</dbReference>
<feature type="transmembrane region" description="Helical" evidence="8">
    <location>
        <begin position="565"/>
        <end position="584"/>
    </location>
</feature>
<dbReference type="GO" id="GO:0006820">
    <property type="term" value="P:monoatomic anion transport"/>
    <property type="evidence" value="ECO:0007669"/>
    <property type="project" value="TreeGrafter"/>
</dbReference>
<keyword evidence="3 8" id="KW-0812">Transmembrane</keyword>
<reference evidence="10 11" key="1">
    <citation type="journal article" date="2015" name="Nat. Commun.">
        <title>Outbred genome sequencing and CRISPR/Cas9 gene editing in butterflies.</title>
        <authorList>
            <person name="Li X."/>
            <person name="Fan D."/>
            <person name="Zhang W."/>
            <person name="Liu G."/>
            <person name="Zhang L."/>
            <person name="Zhao L."/>
            <person name="Fang X."/>
            <person name="Chen L."/>
            <person name="Dong Y."/>
            <person name="Chen Y."/>
            <person name="Ding Y."/>
            <person name="Zhao R."/>
            <person name="Feng M."/>
            <person name="Zhu Y."/>
            <person name="Feng Y."/>
            <person name="Jiang X."/>
            <person name="Zhu D."/>
            <person name="Xiang H."/>
            <person name="Feng X."/>
            <person name="Li S."/>
            <person name="Wang J."/>
            <person name="Zhang G."/>
            <person name="Kronforst M.R."/>
            <person name="Wang W."/>
        </authorList>
    </citation>
    <scope>NUCLEOTIDE SEQUENCE [LARGE SCALE GENOMIC DNA]</scope>
    <source>
        <strain evidence="10">Ya'a_city_454_Pm</strain>
        <tissue evidence="10">Whole body</tissue>
    </source>
</reference>
<dbReference type="InterPro" id="IPR011701">
    <property type="entry name" value="MFS"/>
</dbReference>
<dbReference type="PANTHER" id="PTHR11662">
    <property type="entry name" value="SOLUTE CARRIER FAMILY 17"/>
    <property type="match status" value="1"/>
</dbReference>
<feature type="compositionally biased region" description="Basic and acidic residues" evidence="7">
    <location>
        <begin position="1067"/>
        <end position="1081"/>
    </location>
</feature>
<comment type="subcellular location">
    <subcellularLocation>
        <location evidence="1">Membrane</location>
        <topology evidence="1">Multi-pass membrane protein</topology>
    </subcellularLocation>
</comment>
<dbReference type="Gene3D" id="1.20.1250.20">
    <property type="entry name" value="MFS general substrate transporter like domains"/>
    <property type="match status" value="4"/>
</dbReference>
<evidence type="ECO:0000256" key="6">
    <source>
        <dbReference type="ARBA" id="ARBA00023136"/>
    </source>
</evidence>
<dbReference type="PANTHER" id="PTHR11662:SF415">
    <property type="entry name" value="AT30085P-RELATED"/>
    <property type="match status" value="1"/>
</dbReference>
<feature type="transmembrane region" description="Helical" evidence="8">
    <location>
        <begin position="786"/>
        <end position="809"/>
    </location>
</feature>
<protein>
    <recommendedName>
        <fullName evidence="9">Major facilitator superfamily (MFS) profile domain-containing protein</fullName>
    </recommendedName>
</protein>
<dbReference type="InterPro" id="IPR036259">
    <property type="entry name" value="MFS_trans_sf"/>
</dbReference>
<feature type="transmembrane region" description="Helical" evidence="8">
    <location>
        <begin position="927"/>
        <end position="948"/>
    </location>
</feature>
<feature type="transmembrane region" description="Helical" evidence="8">
    <location>
        <begin position="117"/>
        <end position="137"/>
    </location>
</feature>
<dbReference type="Proteomes" id="UP000053240">
    <property type="component" value="Unassembled WGS sequence"/>
</dbReference>
<feature type="transmembrane region" description="Helical" evidence="8">
    <location>
        <begin position="374"/>
        <end position="393"/>
    </location>
</feature>
<feature type="transmembrane region" description="Helical" evidence="8">
    <location>
        <begin position="596"/>
        <end position="620"/>
    </location>
</feature>
<dbReference type="PROSITE" id="PS50850">
    <property type="entry name" value="MFS"/>
    <property type="match status" value="2"/>
</dbReference>
<feature type="transmembrane region" description="Helical" evidence="8">
    <location>
        <begin position="983"/>
        <end position="1006"/>
    </location>
</feature>